<evidence type="ECO:0000313" key="2">
    <source>
        <dbReference type="Proteomes" id="UP000032247"/>
    </source>
</evidence>
<reference evidence="1 2" key="1">
    <citation type="submission" date="2014-12" db="EMBL/GenBank/DDBJ databases">
        <title>Comparative genome analysis of Bacillus coagulans HM-08, Clostridium butyricum HM-68, Bacillus subtilis HM-66 and Bacillus licheniformis BL-09.</title>
        <authorList>
            <person name="Zhang H."/>
        </authorList>
    </citation>
    <scope>NUCLEOTIDE SEQUENCE [LARGE SCALE GENOMIC DNA]</scope>
    <source>
        <strain evidence="1 2">HM-66</strain>
    </source>
</reference>
<sequence length="259" mass="28400">MRFTKTKLIDIMKLLSFLLEKSDKIELCKYSKKQRELQYLKKRTLIKSLLVASSLTLALPMSFANAQENTNKVSYLTPTTSETLSTRSTTVIDKNGVSFTATYNKKTGDINLTSNNSKLSKADLEASKEFAQSMSQSTVSSNSTGSFSTMTLPEGAGSGGNSYTYDRTINGSTKIAQTYAGAVAAVLGAVTGGFVAIGSAVVSYFCGVAPTTAYYSKKLYYKKVKGVYHERRQTQWYKNSKRTKKIGGEYVSHFTYGTD</sequence>
<protein>
    <submittedName>
        <fullName evidence="1">Uncharacterized protein</fullName>
    </submittedName>
</protein>
<comment type="caution">
    <text evidence="1">The sequence shown here is derived from an EMBL/GenBank/DDBJ whole genome shotgun (WGS) entry which is preliminary data.</text>
</comment>
<gene>
    <name evidence="1" type="ORF">SC09_contig11orf00022</name>
</gene>
<accession>A0A0D1IL27</accession>
<name>A0A0D1IL27_BACIU</name>
<dbReference type="AlphaFoldDB" id="A0A0D1IL27"/>
<dbReference type="Proteomes" id="UP000032247">
    <property type="component" value="Unassembled WGS sequence"/>
</dbReference>
<dbReference type="EMBL" id="JXBC01000008">
    <property type="protein sequence ID" value="KIU09833.1"/>
    <property type="molecule type" value="Genomic_DNA"/>
</dbReference>
<evidence type="ECO:0000313" key="1">
    <source>
        <dbReference type="EMBL" id="KIU09833.1"/>
    </source>
</evidence>
<dbReference type="PATRIC" id="fig|1423.173.peg.3770"/>
<proteinExistence type="predicted"/>
<organism evidence="1 2">
    <name type="scientific">Bacillus subtilis</name>
    <dbReference type="NCBI Taxonomy" id="1423"/>
    <lineage>
        <taxon>Bacteria</taxon>
        <taxon>Bacillati</taxon>
        <taxon>Bacillota</taxon>
        <taxon>Bacilli</taxon>
        <taxon>Bacillales</taxon>
        <taxon>Bacillaceae</taxon>
        <taxon>Bacillus</taxon>
    </lineage>
</organism>